<name>A0ACB9RU17_9MYRT</name>
<protein>
    <submittedName>
        <fullName evidence="1">Uncharacterized protein</fullName>
    </submittedName>
</protein>
<dbReference type="EMBL" id="CM042882">
    <property type="protein sequence ID" value="KAI4382513.1"/>
    <property type="molecule type" value="Genomic_DNA"/>
</dbReference>
<evidence type="ECO:0000313" key="2">
    <source>
        <dbReference type="Proteomes" id="UP001057402"/>
    </source>
</evidence>
<reference evidence="2" key="1">
    <citation type="journal article" date="2023" name="Front. Plant Sci.">
        <title>Chromosomal-level genome assembly of Melastoma candidum provides insights into trichome evolution.</title>
        <authorList>
            <person name="Zhong Y."/>
            <person name="Wu W."/>
            <person name="Sun C."/>
            <person name="Zou P."/>
            <person name="Liu Y."/>
            <person name="Dai S."/>
            <person name="Zhou R."/>
        </authorList>
    </citation>
    <scope>NUCLEOTIDE SEQUENCE [LARGE SCALE GENOMIC DNA]</scope>
</reference>
<evidence type="ECO:0000313" key="1">
    <source>
        <dbReference type="EMBL" id="KAI4382513.1"/>
    </source>
</evidence>
<dbReference type="Proteomes" id="UP001057402">
    <property type="component" value="Chromosome 3"/>
</dbReference>
<comment type="caution">
    <text evidence="1">The sequence shown here is derived from an EMBL/GenBank/DDBJ whole genome shotgun (WGS) entry which is preliminary data.</text>
</comment>
<gene>
    <name evidence="1" type="ORF">MLD38_008468</name>
</gene>
<sequence>MKAKYNCQELSNTRPLLLTVYGVLVVGILLSSFYVLLALYNANGSSYGSPVDFRECFARFHAFAAAQFSEDYGDKVPNSSSTTTGITLKPIWEAPPKNSKMPPLESFRLTRQLVEQRVENNVIIVTFGNYAFIDFILTWVKHLADLGHSNLLVGAMDTKLLEILYWKGVPVFDMESHMSTVDVGWGTPTFHKMGREKVILIDSILPFGYELLMCDTDMVWLKNPLPYLARYPEADVLTSSDQVAPTVVDDSLDIWQQASAAYNIGIFHWRPTESAIKLAREWKAMLLADDKIWDQSGFNDIVRKQLGPSVDDESGLVYAFDGNLKLGILPASIFCSGHTYFVQAMYQQLRLEPYAVHTTFQYAGTEGKRHRLREGMLFYDPPEYYDTPGGFLSFKPSIPKNLMLDGEHNIESHFALVNYQIKQIRTAFAIATVLNRTLIMPPLWCRLDRMWFAHPGKLEGSMTQQPFLCPLDHVFEVNIMLKELPEDDFGPHINMREYSLLDNPSMPKKVKESFLEVRLCQQGAEDCQVSNGTSSSGRIKLPKRSSEETLKTVFSSFNDVKKVIQFSSMQEAFGGFTDKVKESKFRKRIKRYLGTWCCAMDHVPSHIYYDMYWDEKPGWKPVPPQTTADDHPPL</sequence>
<accession>A0ACB9RU17</accession>
<organism evidence="1 2">
    <name type="scientific">Melastoma candidum</name>
    <dbReference type="NCBI Taxonomy" id="119954"/>
    <lineage>
        <taxon>Eukaryota</taxon>
        <taxon>Viridiplantae</taxon>
        <taxon>Streptophyta</taxon>
        <taxon>Embryophyta</taxon>
        <taxon>Tracheophyta</taxon>
        <taxon>Spermatophyta</taxon>
        <taxon>Magnoliopsida</taxon>
        <taxon>eudicotyledons</taxon>
        <taxon>Gunneridae</taxon>
        <taxon>Pentapetalae</taxon>
        <taxon>rosids</taxon>
        <taxon>malvids</taxon>
        <taxon>Myrtales</taxon>
        <taxon>Melastomataceae</taxon>
        <taxon>Melastomatoideae</taxon>
        <taxon>Melastomateae</taxon>
        <taxon>Melastoma</taxon>
    </lineage>
</organism>
<proteinExistence type="predicted"/>
<keyword evidence="2" id="KW-1185">Reference proteome</keyword>